<accession>A0AA38CTC1</accession>
<dbReference type="InterPro" id="IPR017853">
    <property type="entry name" value="GH"/>
</dbReference>
<feature type="domain" description="GH18" evidence="1">
    <location>
        <begin position="1"/>
        <end position="139"/>
    </location>
</feature>
<organism evidence="2 3">
    <name type="scientific">Taxus chinensis</name>
    <name type="common">Chinese yew</name>
    <name type="synonym">Taxus wallichiana var. chinensis</name>
    <dbReference type="NCBI Taxonomy" id="29808"/>
    <lineage>
        <taxon>Eukaryota</taxon>
        <taxon>Viridiplantae</taxon>
        <taxon>Streptophyta</taxon>
        <taxon>Embryophyta</taxon>
        <taxon>Tracheophyta</taxon>
        <taxon>Spermatophyta</taxon>
        <taxon>Pinopsida</taxon>
        <taxon>Pinidae</taxon>
        <taxon>Conifers II</taxon>
        <taxon>Cupressales</taxon>
        <taxon>Taxaceae</taxon>
        <taxon>Taxus</taxon>
    </lineage>
</organism>
<name>A0AA38CTC1_TAXCH</name>
<dbReference type="GO" id="GO:0005975">
    <property type="term" value="P:carbohydrate metabolic process"/>
    <property type="evidence" value="ECO:0007669"/>
    <property type="project" value="InterPro"/>
</dbReference>
<dbReference type="InterPro" id="IPR050314">
    <property type="entry name" value="Glycosyl_Hydrlase_18"/>
</dbReference>
<evidence type="ECO:0000259" key="1">
    <source>
        <dbReference type="PROSITE" id="PS51910"/>
    </source>
</evidence>
<dbReference type="InterPro" id="IPR029070">
    <property type="entry name" value="Chitinase_insertion_sf"/>
</dbReference>
<evidence type="ECO:0000313" key="3">
    <source>
        <dbReference type="Proteomes" id="UP000824469"/>
    </source>
</evidence>
<dbReference type="Gene3D" id="3.10.50.10">
    <property type="match status" value="1"/>
</dbReference>
<dbReference type="Gene3D" id="3.20.20.80">
    <property type="entry name" value="Glycosidases"/>
    <property type="match status" value="1"/>
</dbReference>
<gene>
    <name evidence="2" type="ORF">KI387_013911</name>
</gene>
<dbReference type="GO" id="GO:0008061">
    <property type="term" value="F:chitin binding"/>
    <property type="evidence" value="ECO:0007669"/>
    <property type="project" value="TreeGrafter"/>
</dbReference>
<dbReference type="SUPFAM" id="SSF51445">
    <property type="entry name" value="(Trans)glycosidases"/>
    <property type="match status" value="1"/>
</dbReference>
<keyword evidence="3" id="KW-1185">Reference proteome</keyword>
<dbReference type="PROSITE" id="PS51910">
    <property type="entry name" value="GH18_2"/>
    <property type="match status" value="1"/>
</dbReference>
<dbReference type="GO" id="GO:0005576">
    <property type="term" value="C:extracellular region"/>
    <property type="evidence" value="ECO:0007669"/>
    <property type="project" value="TreeGrafter"/>
</dbReference>
<dbReference type="Proteomes" id="UP000824469">
    <property type="component" value="Unassembled WGS sequence"/>
</dbReference>
<feature type="non-terminal residue" evidence="2">
    <location>
        <position position="139"/>
    </location>
</feature>
<dbReference type="PANTHER" id="PTHR11177">
    <property type="entry name" value="CHITINASE"/>
    <property type="match status" value="1"/>
</dbReference>
<sequence>MDPGTCSCPASNADPVMAGFWPSGANSYMPAWNINASLYTHLYYAFADNLYWINVTCFDYHGAWDTPYTGAHATLYDVTSHLSRNYGIGSWLDSGIPSNKVVMGIPMYGRSWILKNKNNGQIGAPVVVAGPRHRLSNET</sequence>
<dbReference type="InterPro" id="IPR001223">
    <property type="entry name" value="Glyco_hydro18_cat"/>
</dbReference>
<dbReference type="EMBL" id="JAHRHJ020000009">
    <property type="protein sequence ID" value="KAH9302328.1"/>
    <property type="molecule type" value="Genomic_DNA"/>
</dbReference>
<protein>
    <recommendedName>
        <fullName evidence="1">GH18 domain-containing protein</fullName>
    </recommendedName>
</protein>
<dbReference type="AlphaFoldDB" id="A0AA38CTC1"/>
<proteinExistence type="predicted"/>
<evidence type="ECO:0000313" key="2">
    <source>
        <dbReference type="EMBL" id="KAH9302328.1"/>
    </source>
</evidence>
<reference evidence="2 3" key="1">
    <citation type="journal article" date="2021" name="Nat. Plants">
        <title>The Taxus genome provides insights into paclitaxel biosynthesis.</title>
        <authorList>
            <person name="Xiong X."/>
            <person name="Gou J."/>
            <person name="Liao Q."/>
            <person name="Li Y."/>
            <person name="Zhou Q."/>
            <person name="Bi G."/>
            <person name="Li C."/>
            <person name="Du R."/>
            <person name="Wang X."/>
            <person name="Sun T."/>
            <person name="Guo L."/>
            <person name="Liang H."/>
            <person name="Lu P."/>
            <person name="Wu Y."/>
            <person name="Zhang Z."/>
            <person name="Ro D.K."/>
            <person name="Shang Y."/>
            <person name="Huang S."/>
            <person name="Yan J."/>
        </authorList>
    </citation>
    <scope>NUCLEOTIDE SEQUENCE [LARGE SCALE GENOMIC DNA]</scope>
    <source>
        <strain evidence="2">Ta-2019</strain>
    </source>
</reference>
<comment type="caution">
    <text evidence="2">The sequence shown here is derived from an EMBL/GenBank/DDBJ whole genome shotgun (WGS) entry which is preliminary data.</text>
</comment>
<dbReference type="PANTHER" id="PTHR11177:SF347">
    <property type="entry name" value="GLYCOSYL HYDROLASES FAMILY 18 PROTEIN, EXPRESSED"/>
    <property type="match status" value="1"/>
</dbReference>
<dbReference type="GO" id="GO:0006032">
    <property type="term" value="P:chitin catabolic process"/>
    <property type="evidence" value="ECO:0007669"/>
    <property type="project" value="TreeGrafter"/>
</dbReference>
<dbReference type="Pfam" id="PF00704">
    <property type="entry name" value="Glyco_hydro_18"/>
    <property type="match status" value="1"/>
</dbReference>
<dbReference type="GO" id="GO:0004568">
    <property type="term" value="F:chitinase activity"/>
    <property type="evidence" value="ECO:0007669"/>
    <property type="project" value="TreeGrafter"/>
</dbReference>